<keyword evidence="5" id="KW-1185">Reference proteome</keyword>
<proteinExistence type="predicted"/>
<accession>A0A0C3Y2I1</accession>
<feature type="region of interest" description="Disordered" evidence="1">
    <location>
        <begin position="93"/>
        <end position="121"/>
    </location>
</feature>
<dbReference type="InterPro" id="IPR000626">
    <property type="entry name" value="Ubiquitin-like_dom"/>
</dbReference>
<dbReference type="InterPro" id="IPR029071">
    <property type="entry name" value="Ubiquitin-like_domsf"/>
</dbReference>
<feature type="domain" description="Ubiquitin-like" evidence="2">
    <location>
        <begin position="46"/>
        <end position="104"/>
    </location>
</feature>
<dbReference type="eggNOG" id="KOG0010">
    <property type="taxonomic scope" value="Eukaryota"/>
</dbReference>
<dbReference type="PROSITE" id="PS50053">
    <property type="entry name" value="UBIQUITIN_2"/>
    <property type="match status" value="1"/>
</dbReference>
<evidence type="ECO:0000313" key="4">
    <source>
        <dbReference type="EnsemblPlants" id="AET03474"/>
    </source>
</evidence>
<accession>G7L757</accession>
<dbReference type="SUPFAM" id="SSF54236">
    <property type="entry name" value="Ubiquitin-like"/>
    <property type="match status" value="1"/>
</dbReference>
<dbReference type="EMBL" id="CM001224">
    <property type="protein sequence ID" value="AET03474.2"/>
    <property type="molecule type" value="Genomic_DNA"/>
</dbReference>
<dbReference type="PaxDb" id="3880-AET03474"/>
<evidence type="ECO:0000256" key="1">
    <source>
        <dbReference type="SAM" id="MobiDB-lite"/>
    </source>
</evidence>
<name>G7L757_MEDTR</name>
<protein>
    <submittedName>
        <fullName evidence="3">Ubiquitin family protein</fullName>
    </submittedName>
</protein>
<evidence type="ECO:0000313" key="5">
    <source>
        <dbReference type="Proteomes" id="UP000002051"/>
    </source>
</evidence>
<dbReference type="EnsemblPlants" id="AET03474">
    <property type="protein sequence ID" value="AET03474"/>
    <property type="gene ID" value="MTR_8g072040"/>
</dbReference>
<dbReference type="STRING" id="3880.G7L757"/>
<reference evidence="4" key="3">
    <citation type="submission" date="2015-04" db="UniProtKB">
        <authorList>
            <consortium name="EnsemblPlants"/>
        </authorList>
    </citation>
    <scope>IDENTIFICATION</scope>
    <source>
        <strain evidence="4">cv. Jemalong A17</strain>
    </source>
</reference>
<organism evidence="3 5">
    <name type="scientific">Medicago truncatula</name>
    <name type="common">Barrel medic</name>
    <name type="synonym">Medicago tribuloides</name>
    <dbReference type="NCBI Taxonomy" id="3880"/>
    <lineage>
        <taxon>Eukaryota</taxon>
        <taxon>Viridiplantae</taxon>
        <taxon>Streptophyta</taxon>
        <taxon>Embryophyta</taxon>
        <taxon>Tracheophyta</taxon>
        <taxon>Spermatophyta</taxon>
        <taxon>Magnoliopsida</taxon>
        <taxon>eudicotyledons</taxon>
        <taxon>Gunneridae</taxon>
        <taxon>Pentapetalae</taxon>
        <taxon>rosids</taxon>
        <taxon>fabids</taxon>
        <taxon>Fabales</taxon>
        <taxon>Fabaceae</taxon>
        <taxon>Papilionoideae</taxon>
        <taxon>50 kb inversion clade</taxon>
        <taxon>NPAAA clade</taxon>
        <taxon>Hologalegina</taxon>
        <taxon>IRL clade</taxon>
        <taxon>Trifolieae</taxon>
        <taxon>Medicago</taxon>
    </lineage>
</organism>
<dbReference type="Pfam" id="PF00240">
    <property type="entry name" value="ubiquitin"/>
    <property type="match status" value="1"/>
</dbReference>
<dbReference type="HOGENOM" id="CLU_2041568_0_0_1"/>
<reference evidence="3 5" key="2">
    <citation type="journal article" date="2014" name="BMC Genomics">
        <title>An improved genome release (version Mt4.0) for the model legume Medicago truncatula.</title>
        <authorList>
            <person name="Tang H."/>
            <person name="Krishnakumar V."/>
            <person name="Bidwell S."/>
            <person name="Rosen B."/>
            <person name="Chan A."/>
            <person name="Zhou S."/>
            <person name="Gentzbittel L."/>
            <person name="Childs K.L."/>
            <person name="Yandell M."/>
            <person name="Gundlach H."/>
            <person name="Mayer K.F."/>
            <person name="Schwartz D.C."/>
            <person name="Town C.D."/>
        </authorList>
    </citation>
    <scope>GENOME REANNOTATION</scope>
    <source>
        <strain evidence="4 5">cv. Jemalong A17</strain>
    </source>
</reference>
<dbReference type="Gene3D" id="3.10.20.90">
    <property type="entry name" value="Phosphatidylinositol 3-kinase Catalytic Subunit, Chain A, domain 1"/>
    <property type="match status" value="1"/>
</dbReference>
<gene>
    <name evidence="3" type="ordered locus">MTR_8g072040</name>
</gene>
<feature type="compositionally biased region" description="Basic and acidic residues" evidence="1">
    <location>
        <begin position="98"/>
        <end position="113"/>
    </location>
</feature>
<dbReference type="AlphaFoldDB" id="G7L757"/>
<evidence type="ECO:0000259" key="2">
    <source>
        <dbReference type="PROSITE" id="PS50053"/>
    </source>
</evidence>
<dbReference type="Proteomes" id="UP000002051">
    <property type="component" value="Chromosome 8"/>
</dbReference>
<reference evidence="3 5" key="1">
    <citation type="journal article" date="2011" name="Nature">
        <title>The Medicago genome provides insight into the evolution of rhizobial symbioses.</title>
        <authorList>
            <person name="Young N.D."/>
            <person name="Debelle F."/>
            <person name="Oldroyd G.E."/>
            <person name="Geurts R."/>
            <person name="Cannon S.B."/>
            <person name="Udvardi M.K."/>
            <person name="Benedito V.A."/>
            <person name="Mayer K.F."/>
            <person name="Gouzy J."/>
            <person name="Schoof H."/>
            <person name="Van de Peer Y."/>
            <person name="Proost S."/>
            <person name="Cook D.R."/>
            <person name="Meyers B.C."/>
            <person name="Spannagl M."/>
            <person name="Cheung F."/>
            <person name="De Mita S."/>
            <person name="Krishnakumar V."/>
            <person name="Gundlach H."/>
            <person name="Zhou S."/>
            <person name="Mudge J."/>
            <person name="Bharti A.K."/>
            <person name="Murray J.D."/>
            <person name="Naoumkina M.A."/>
            <person name="Rosen B."/>
            <person name="Silverstein K.A."/>
            <person name="Tang H."/>
            <person name="Rombauts S."/>
            <person name="Zhao P.X."/>
            <person name="Zhou P."/>
            <person name="Barbe V."/>
            <person name="Bardou P."/>
            <person name="Bechner M."/>
            <person name="Bellec A."/>
            <person name="Berger A."/>
            <person name="Berges H."/>
            <person name="Bidwell S."/>
            <person name="Bisseling T."/>
            <person name="Choisne N."/>
            <person name="Couloux A."/>
            <person name="Denny R."/>
            <person name="Deshpande S."/>
            <person name="Dai X."/>
            <person name="Doyle J.J."/>
            <person name="Dudez A.M."/>
            <person name="Farmer A.D."/>
            <person name="Fouteau S."/>
            <person name="Franken C."/>
            <person name="Gibelin C."/>
            <person name="Gish J."/>
            <person name="Goldstein S."/>
            <person name="Gonzalez A.J."/>
            <person name="Green P.J."/>
            <person name="Hallab A."/>
            <person name="Hartog M."/>
            <person name="Hua A."/>
            <person name="Humphray S.J."/>
            <person name="Jeong D.H."/>
            <person name="Jing Y."/>
            <person name="Jocker A."/>
            <person name="Kenton S.M."/>
            <person name="Kim D.J."/>
            <person name="Klee K."/>
            <person name="Lai H."/>
            <person name="Lang C."/>
            <person name="Lin S."/>
            <person name="Macmil S.L."/>
            <person name="Magdelenat G."/>
            <person name="Matthews L."/>
            <person name="McCorrison J."/>
            <person name="Monaghan E.L."/>
            <person name="Mun J.H."/>
            <person name="Najar F.Z."/>
            <person name="Nicholson C."/>
            <person name="Noirot C."/>
            <person name="O'Bleness M."/>
            <person name="Paule C.R."/>
            <person name="Poulain J."/>
            <person name="Prion F."/>
            <person name="Qin B."/>
            <person name="Qu C."/>
            <person name="Retzel E.F."/>
            <person name="Riddle C."/>
            <person name="Sallet E."/>
            <person name="Samain S."/>
            <person name="Samson N."/>
            <person name="Sanders I."/>
            <person name="Saurat O."/>
            <person name="Scarpelli C."/>
            <person name="Schiex T."/>
            <person name="Segurens B."/>
            <person name="Severin A.J."/>
            <person name="Sherrier D.J."/>
            <person name="Shi R."/>
            <person name="Sims S."/>
            <person name="Singer S.R."/>
            <person name="Sinharoy S."/>
            <person name="Sterck L."/>
            <person name="Viollet A."/>
            <person name="Wang B.B."/>
            <person name="Wang K."/>
            <person name="Wang M."/>
            <person name="Wang X."/>
            <person name="Warfsmann J."/>
            <person name="Weissenbach J."/>
            <person name="White D.D."/>
            <person name="White J.D."/>
            <person name="Wiley G.B."/>
            <person name="Wincker P."/>
            <person name="Xing Y."/>
            <person name="Yang L."/>
            <person name="Yao Z."/>
            <person name="Ying F."/>
            <person name="Zhai J."/>
            <person name="Zhou L."/>
            <person name="Zuber A."/>
            <person name="Denarie J."/>
            <person name="Dixon R.A."/>
            <person name="May G.D."/>
            <person name="Schwartz D.C."/>
            <person name="Rogers J."/>
            <person name="Quetier F."/>
            <person name="Town C.D."/>
            <person name="Roe B.A."/>
        </authorList>
    </citation>
    <scope>NUCLEOTIDE SEQUENCE [LARGE SCALE GENOMIC DNA]</scope>
    <source>
        <strain evidence="3">A17</strain>
        <strain evidence="4 5">cv. Jemalong A17</strain>
    </source>
</reference>
<evidence type="ECO:0000313" key="3">
    <source>
        <dbReference type="EMBL" id="AET03474.2"/>
    </source>
</evidence>
<sequence>MSSTTIVQILVTKEEIFNLKATYKDYKHVTNEEVVACKLKGVAESVDINVRFFNGSKFCVEAALESFKELVVGNCDIPIQNQRLIHKGKILQNHQSHKSYEKEEVTSKERSKNDSLPSDNA</sequence>